<dbReference type="InterPro" id="IPR025737">
    <property type="entry name" value="FApF"/>
</dbReference>
<evidence type="ECO:0000313" key="1">
    <source>
        <dbReference type="EMBL" id="CAA6807882.1"/>
    </source>
</evidence>
<organism evidence="1">
    <name type="scientific">uncultured Sulfurovum sp</name>
    <dbReference type="NCBI Taxonomy" id="269237"/>
    <lineage>
        <taxon>Bacteria</taxon>
        <taxon>Pseudomonadati</taxon>
        <taxon>Campylobacterota</taxon>
        <taxon>Epsilonproteobacteria</taxon>
        <taxon>Campylobacterales</taxon>
        <taxon>Sulfurovaceae</taxon>
        <taxon>Sulfurovum</taxon>
        <taxon>environmental samples</taxon>
    </lineage>
</organism>
<dbReference type="Pfam" id="PF13557">
    <property type="entry name" value="Phenol_MetA_deg"/>
    <property type="match status" value="1"/>
</dbReference>
<accession>A0A6S6SNT2</accession>
<reference evidence="1" key="1">
    <citation type="submission" date="2020-01" db="EMBL/GenBank/DDBJ databases">
        <authorList>
            <person name="Meier V. D."/>
            <person name="Meier V D."/>
        </authorList>
    </citation>
    <scope>NUCLEOTIDE SEQUENCE</scope>
    <source>
        <strain evidence="1">HLG_WM_MAG_02</strain>
    </source>
</reference>
<dbReference type="EMBL" id="CACVAZ010000044">
    <property type="protein sequence ID" value="CAA6807882.1"/>
    <property type="molecule type" value="Genomic_DNA"/>
</dbReference>
<protein>
    <submittedName>
        <fullName evidence="1">Uncharacterized protein</fullName>
    </submittedName>
</protein>
<name>A0A6S6SNT2_9BACT</name>
<proteinExistence type="predicted"/>
<gene>
    <name evidence="1" type="ORF">HELGO_WM35306</name>
</gene>
<sequence length="405" mass="44301">MRKFRNYVLIVPLCTTVMVAEEISTERQHALSNLAPKGKFVLRVEGKTRTTEYSYNNRGDRVRLGNELNAVNLNQDVFASLAPFGAGASLGTTASSMEFESERGEISFGYGVTDDLTVGVIMPFGTVKSKVDFSVNGANLGNNPNYNPALAPSATNLPYLPTSMGVAPISTADIQALLTSPTYGYKPIASTRTTGLADPTIGLLYQALKSKDSSLVLATGVDIGIAKEDDPDNLVDVPINNGNSALRFRAEYYKNLANNWDFFAKAEYGIEFEDSVTKRVPQAGELLAPKSSTEKVKRNLGDYRSYELSVGKSVQNWRYAGRLYRLEKDADDYTSSIGTDVTALETNTAGYANQWEAEISWSGVDAWAKGNLAMPLIVSLAYKDTFGGKNGLDWNELYFRVTTFF</sequence>
<dbReference type="AlphaFoldDB" id="A0A6S6SNT2"/>